<dbReference type="InterPro" id="IPR000160">
    <property type="entry name" value="GGDEF_dom"/>
</dbReference>
<dbReference type="AlphaFoldDB" id="A0A1I3HMA9"/>
<dbReference type="CDD" id="cd01949">
    <property type="entry name" value="GGDEF"/>
    <property type="match status" value="1"/>
</dbReference>
<reference evidence="6 7" key="1">
    <citation type="submission" date="2016-10" db="EMBL/GenBank/DDBJ databases">
        <authorList>
            <person name="de Groot N.N."/>
        </authorList>
    </citation>
    <scope>NUCLEOTIDE SEQUENCE [LARGE SCALE GENOMIC DNA]</scope>
    <source>
        <strain evidence="6 7">CGMCC 1.11030</strain>
    </source>
</reference>
<dbReference type="InterPro" id="IPR029787">
    <property type="entry name" value="Nucleotide_cyclase"/>
</dbReference>
<dbReference type="EC" id="2.7.7.65" evidence="1"/>
<organism evidence="6 7">
    <name type="scientific">Albimonas pacifica</name>
    <dbReference type="NCBI Taxonomy" id="1114924"/>
    <lineage>
        <taxon>Bacteria</taxon>
        <taxon>Pseudomonadati</taxon>
        <taxon>Pseudomonadota</taxon>
        <taxon>Alphaproteobacteria</taxon>
        <taxon>Rhodobacterales</taxon>
        <taxon>Paracoccaceae</taxon>
        <taxon>Albimonas</taxon>
    </lineage>
</organism>
<dbReference type="PROSITE" id="PS50110">
    <property type="entry name" value="RESPONSE_REGULATORY"/>
    <property type="match status" value="2"/>
</dbReference>
<keyword evidence="3" id="KW-0597">Phosphoprotein</keyword>
<dbReference type="NCBIfam" id="TIGR00254">
    <property type="entry name" value="GGDEF"/>
    <property type="match status" value="1"/>
</dbReference>
<sequence length="534" mass="54435">MPGRILIAGGPAVQAHRLAERLSDAFLAVRAGADGRAALAHALAHEPDLVIADARAGGLPGLALCRALKGDAALQHVPLLIAGSGLAPGDRLAALEAGADDVLALPVDDGPLLARLRNLLRVKAMVDELRARERTARSLGLVLAPPGEDPAGPDIAAAPGDLLLVRGDAAARRRGAQLAAGLGFTVRRAADGRTALEMVDAAPPELVLIEPDPDRAEEVEAALRLVAALRARPAARQAGVLAALPAAAAATALDLGASDCVAAPADLAELGARLRTQLRRKRCSDRLRDAVRQGLEMAVTDPLTGLFNRRYAETHLAAMIAQCAAAGQPLSLMLLDLDRFKQINDRHGHPAGDAVLRGFAARLRAAVRGVDLVARIGGEEFCVALPGADAAEARGVAERVRAAVAAEPFPAPEGPPVPVTVSIGVAVAQAGAAAREPVLAPPAAPPALRPCPEAPPCVAGMAEARAAFQRPPAPRLAGACVGAAGLALAAIPDAAPHAPGGAVDFGASRLMALADAALYRSKSQGRDRVSFAPF</sequence>
<dbReference type="Proteomes" id="UP000199377">
    <property type="component" value="Unassembled WGS sequence"/>
</dbReference>
<dbReference type="GO" id="GO:0005886">
    <property type="term" value="C:plasma membrane"/>
    <property type="evidence" value="ECO:0007669"/>
    <property type="project" value="TreeGrafter"/>
</dbReference>
<dbReference type="GO" id="GO:0043709">
    <property type="term" value="P:cell adhesion involved in single-species biofilm formation"/>
    <property type="evidence" value="ECO:0007669"/>
    <property type="project" value="TreeGrafter"/>
</dbReference>
<proteinExistence type="predicted"/>
<dbReference type="Gene3D" id="3.40.50.2300">
    <property type="match status" value="1"/>
</dbReference>
<dbReference type="FunFam" id="3.30.70.270:FF:000001">
    <property type="entry name" value="Diguanylate cyclase domain protein"/>
    <property type="match status" value="1"/>
</dbReference>
<evidence type="ECO:0000259" key="4">
    <source>
        <dbReference type="PROSITE" id="PS50110"/>
    </source>
</evidence>
<protein>
    <recommendedName>
        <fullName evidence="1">diguanylate cyclase</fullName>
        <ecNumber evidence="1">2.7.7.65</ecNumber>
    </recommendedName>
</protein>
<dbReference type="PANTHER" id="PTHR45138">
    <property type="entry name" value="REGULATORY COMPONENTS OF SENSORY TRANSDUCTION SYSTEM"/>
    <property type="match status" value="1"/>
</dbReference>
<dbReference type="OrthoDB" id="9812260at2"/>
<evidence type="ECO:0000259" key="5">
    <source>
        <dbReference type="PROSITE" id="PS50887"/>
    </source>
</evidence>
<feature type="domain" description="Response regulatory" evidence="4">
    <location>
        <begin position="4"/>
        <end position="120"/>
    </location>
</feature>
<evidence type="ECO:0000256" key="3">
    <source>
        <dbReference type="PROSITE-ProRule" id="PRU00169"/>
    </source>
</evidence>
<feature type="domain" description="GGDEF" evidence="5">
    <location>
        <begin position="328"/>
        <end position="469"/>
    </location>
</feature>
<accession>A0A1I3HMA9</accession>
<dbReference type="STRING" id="1114924.SAMN05216258_10672"/>
<dbReference type="PANTHER" id="PTHR45138:SF9">
    <property type="entry name" value="DIGUANYLATE CYCLASE DGCM-RELATED"/>
    <property type="match status" value="1"/>
</dbReference>
<dbReference type="SUPFAM" id="SSF55073">
    <property type="entry name" value="Nucleotide cyclase"/>
    <property type="match status" value="1"/>
</dbReference>
<dbReference type="PROSITE" id="PS50887">
    <property type="entry name" value="GGDEF"/>
    <property type="match status" value="1"/>
</dbReference>
<dbReference type="InterPro" id="IPR001789">
    <property type="entry name" value="Sig_transdc_resp-reg_receiver"/>
</dbReference>
<dbReference type="SUPFAM" id="SSF52172">
    <property type="entry name" value="CheY-like"/>
    <property type="match status" value="2"/>
</dbReference>
<gene>
    <name evidence="6" type="ORF">SAMN05216258_10672</name>
</gene>
<dbReference type="Pfam" id="PF00990">
    <property type="entry name" value="GGDEF"/>
    <property type="match status" value="1"/>
</dbReference>
<feature type="domain" description="Response regulatory" evidence="4">
    <location>
        <begin position="161"/>
        <end position="278"/>
    </location>
</feature>
<evidence type="ECO:0000256" key="2">
    <source>
        <dbReference type="ARBA" id="ARBA00034247"/>
    </source>
</evidence>
<dbReference type="InterPro" id="IPR050469">
    <property type="entry name" value="Diguanylate_Cyclase"/>
</dbReference>
<dbReference type="SMART" id="SM00267">
    <property type="entry name" value="GGDEF"/>
    <property type="match status" value="1"/>
</dbReference>
<dbReference type="Pfam" id="PF00072">
    <property type="entry name" value="Response_reg"/>
    <property type="match status" value="1"/>
</dbReference>
<name>A0A1I3HMA9_9RHOB</name>
<dbReference type="EMBL" id="FOQH01000006">
    <property type="protein sequence ID" value="SFI36821.1"/>
    <property type="molecule type" value="Genomic_DNA"/>
</dbReference>
<dbReference type="InterPro" id="IPR043128">
    <property type="entry name" value="Rev_trsase/Diguanyl_cyclase"/>
</dbReference>
<dbReference type="GO" id="GO:0052621">
    <property type="term" value="F:diguanylate cyclase activity"/>
    <property type="evidence" value="ECO:0007669"/>
    <property type="project" value="UniProtKB-EC"/>
</dbReference>
<comment type="catalytic activity">
    <reaction evidence="2">
        <text>2 GTP = 3',3'-c-di-GMP + 2 diphosphate</text>
        <dbReference type="Rhea" id="RHEA:24898"/>
        <dbReference type="ChEBI" id="CHEBI:33019"/>
        <dbReference type="ChEBI" id="CHEBI:37565"/>
        <dbReference type="ChEBI" id="CHEBI:58805"/>
        <dbReference type="EC" id="2.7.7.65"/>
    </reaction>
</comment>
<feature type="modified residue" description="4-aspartylphosphate" evidence="3">
    <location>
        <position position="53"/>
    </location>
</feature>
<dbReference type="GO" id="GO:0000160">
    <property type="term" value="P:phosphorelay signal transduction system"/>
    <property type="evidence" value="ECO:0007669"/>
    <property type="project" value="InterPro"/>
</dbReference>
<comment type="caution">
    <text evidence="3">Lacks conserved residue(s) required for the propagation of feature annotation.</text>
</comment>
<evidence type="ECO:0000256" key="1">
    <source>
        <dbReference type="ARBA" id="ARBA00012528"/>
    </source>
</evidence>
<keyword evidence="7" id="KW-1185">Reference proteome</keyword>
<evidence type="ECO:0000313" key="6">
    <source>
        <dbReference type="EMBL" id="SFI36821.1"/>
    </source>
</evidence>
<dbReference type="SMART" id="SM00448">
    <property type="entry name" value="REC"/>
    <property type="match status" value="1"/>
</dbReference>
<dbReference type="GO" id="GO:1902201">
    <property type="term" value="P:negative regulation of bacterial-type flagellum-dependent cell motility"/>
    <property type="evidence" value="ECO:0007669"/>
    <property type="project" value="TreeGrafter"/>
</dbReference>
<evidence type="ECO:0000313" key="7">
    <source>
        <dbReference type="Proteomes" id="UP000199377"/>
    </source>
</evidence>
<dbReference type="Gene3D" id="3.30.70.270">
    <property type="match status" value="1"/>
</dbReference>
<dbReference type="RefSeq" id="WP_092860439.1">
    <property type="nucleotide sequence ID" value="NZ_FOQH01000006.1"/>
</dbReference>
<dbReference type="InterPro" id="IPR011006">
    <property type="entry name" value="CheY-like_superfamily"/>
</dbReference>